<gene>
    <name evidence="1" type="ORF">G3256_12620</name>
</gene>
<sequence length="113" mass="12614">MLSSFDLRPGEDFATFAGDYDVFLADLRAAGMIAGAGPLGRRVNDTPMDTDEAHTQTCFSVMQFRDRAPLDAAYAHIDARARPGTSSHLRMYRRLTNTVFLCWEDASHEKETP</sequence>
<reference evidence="1 2" key="1">
    <citation type="submission" date="2020-02" db="EMBL/GenBank/DDBJ databases">
        <title>Genome sequence of Roseobacter ponti.</title>
        <authorList>
            <person name="Hollensteiner J."/>
            <person name="Schneider D."/>
            <person name="Poehlein A."/>
            <person name="Daniel R."/>
        </authorList>
    </citation>
    <scope>NUCLEOTIDE SEQUENCE [LARGE SCALE GENOMIC DNA]</scope>
    <source>
        <strain evidence="1 2">DSM 106830</strain>
    </source>
</reference>
<protein>
    <recommendedName>
        <fullName evidence="3">DUF1330 domain-containing protein</fullName>
    </recommendedName>
</protein>
<dbReference type="Proteomes" id="UP000503308">
    <property type="component" value="Chromosome"/>
</dbReference>
<dbReference type="EMBL" id="CP048788">
    <property type="protein sequence ID" value="QJF51949.1"/>
    <property type="molecule type" value="Genomic_DNA"/>
</dbReference>
<dbReference type="RefSeq" id="WP_169641167.1">
    <property type="nucleotide sequence ID" value="NZ_CP048788.1"/>
</dbReference>
<evidence type="ECO:0000313" key="2">
    <source>
        <dbReference type="Proteomes" id="UP000503308"/>
    </source>
</evidence>
<keyword evidence="2" id="KW-1185">Reference proteome</keyword>
<organism evidence="1 2">
    <name type="scientific">Roseobacter ponti</name>
    <dbReference type="NCBI Taxonomy" id="1891787"/>
    <lineage>
        <taxon>Bacteria</taxon>
        <taxon>Pseudomonadati</taxon>
        <taxon>Pseudomonadota</taxon>
        <taxon>Alphaproteobacteria</taxon>
        <taxon>Rhodobacterales</taxon>
        <taxon>Roseobacteraceae</taxon>
        <taxon>Roseobacter</taxon>
    </lineage>
</organism>
<proteinExistence type="predicted"/>
<dbReference type="KEGG" id="rpon:G3256_12620"/>
<evidence type="ECO:0000313" key="1">
    <source>
        <dbReference type="EMBL" id="QJF51949.1"/>
    </source>
</evidence>
<name>A0A858SSQ5_9RHOB</name>
<dbReference type="AlphaFoldDB" id="A0A858SSQ5"/>
<accession>A0A858SSQ5</accession>
<evidence type="ECO:0008006" key="3">
    <source>
        <dbReference type="Google" id="ProtNLM"/>
    </source>
</evidence>